<evidence type="ECO:0000256" key="1">
    <source>
        <dbReference type="SAM" id="Phobius"/>
    </source>
</evidence>
<evidence type="ECO:0000313" key="3">
    <source>
        <dbReference type="Proteomes" id="UP000480275"/>
    </source>
</evidence>
<keyword evidence="1" id="KW-1133">Transmembrane helix</keyword>
<accession>A0A6L5K067</accession>
<name>A0A6L5K067_RHOTE</name>
<sequence>MAQFIVQATLLFLSSATAVQISGARLSDVAIFLFALSLLAYRRREISGSHTITFFLLLIAFTIFISTEYSGLVDARGFDAGIRNAVAVPLGVFLSLLCIWLMDSEQVLRIASSYSRVVVSVCSCFFLGQLFLGPLDWVIYENQFDRFSAFSQNPNQLALYLAPVPFFSLIACAKNLKGRWSAAIEIALGIAINLFVLGKALFIGWGLSAVILFLLGWVWFGAVHLNEVKFFGRVLLSLVLSGIFWPVIVALYKGDAAGSQADQGDVRVKLWGHGFEAWTDSVFVGHGPGHYSGLEASYQNMEAHNFLIDWLSAYGLLGGIALTFYCAWLLFYSVRCRAWLVLALYVTLLVQATFHFYGRQPLFWILLIFGYFIASSSTASRRISY</sequence>
<proteinExistence type="predicted"/>
<feature type="transmembrane region" description="Helical" evidence="1">
    <location>
        <begin position="180"/>
        <end position="196"/>
    </location>
</feature>
<feature type="transmembrane region" description="Helical" evidence="1">
    <location>
        <begin position="84"/>
        <end position="102"/>
    </location>
</feature>
<dbReference type="EMBL" id="WIXJ01000018">
    <property type="protein sequence ID" value="MQY52756.1"/>
    <property type="molecule type" value="Genomic_DNA"/>
</dbReference>
<keyword evidence="1" id="KW-0812">Transmembrane</keyword>
<feature type="transmembrane region" description="Helical" evidence="1">
    <location>
        <begin position="54"/>
        <end position="72"/>
    </location>
</feature>
<feature type="transmembrane region" description="Helical" evidence="1">
    <location>
        <begin position="311"/>
        <end position="331"/>
    </location>
</feature>
<comment type="caution">
    <text evidence="2">The sequence shown here is derived from an EMBL/GenBank/DDBJ whole genome shotgun (WGS) entry which is preliminary data.</text>
</comment>
<feature type="transmembrane region" description="Helical" evidence="1">
    <location>
        <begin position="202"/>
        <end position="222"/>
    </location>
</feature>
<feature type="transmembrane region" description="Helical" evidence="1">
    <location>
        <begin position="363"/>
        <end position="380"/>
    </location>
</feature>
<protein>
    <recommendedName>
        <fullName evidence="4">O-antigen ligase domain-containing protein</fullName>
    </recommendedName>
</protein>
<dbReference type="Proteomes" id="UP000480275">
    <property type="component" value="Unassembled WGS sequence"/>
</dbReference>
<organism evidence="2 3">
    <name type="scientific">Rhodocyclus tenuis</name>
    <name type="common">Rhodospirillum tenue</name>
    <dbReference type="NCBI Taxonomy" id="1066"/>
    <lineage>
        <taxon>Bacteria</taxon>
        <taxon>Pseudomonadati</taxon>
        <taxon>Pseudomonadota</taxon>
        <taxon>Betaproteobacteria</taxon>
        <taxon>Rhodocyclales</taxon>
        <taxon>Rhodocyclaceae</taxon>
        <taxon>Rhodocyclus</taxon>
    </lineage>
</organism>
<feature type="transmembrane region" description="Helical" evidence="1">
    <location>
        <begin position="338"/>
        <end position="357"/>
    </location>
</feature>
<dbReference type="PANTHER" id="PTHR37422:SF13">
    <property type="entry name" value="LIPOPOLYSACCHARIDE BIOSYNTHESIS PROTEIN PA4999-RELATED"/>
    <property type="match status" value="1"/>
</dbReference>
<dbReference type="AlphaFoldDB" id="A0A6L5K067"/>
<keyword evidence="1" id="KW-0472">Membrane</keyword>
<dbReference type="OrthoDB" id="7813325at2"/>
<dbReference type="PANTHER" id="PTHR37422">
    <property type="entry name" value="TEICHURONIC ACID BIOSYNTHESIS PROTEIN TUAE"/>
    <property type="match status" value="1"/>
</dbReference>
<evidence type="ECO:0008006" key="4">
    <source>
        <dbReference type="Google" id="ProtNLM"/>
    </source>
</evidence>
<feature type="transmembrane region" description="Helical" evidence="1">
    <location>
        <begin position="234"/>
        <end position="252"/>
    </location>
</feature>
<feature type="transmembrane region" description="Helical" evidence="1">
    <location>
        <begin position="157"/>
        <end position="173"/>
    </location>
</feature>
<dbReference type="InterPro" id="IPR051533">
    <property type="entry name" value="WaaL-like"/>
</dbReference>
<feature type="transmembrane region" description="Helical" evidence="1">
    <location>
        <begin position="114"/>
        <end position="137"/>
    </location>
</feature>
<gene>
    <name evidence="2" type="ORF">GHK24_13350</name>
</gene>
<evidence type="ECO:0000313" key="2">
    <source>
        <dbReference type="EMBL" id="MQY52756.1"/>
    </source>
</evidence>
<reference evidence="2 3" key="1">
    <citation type="submission" date="2019-10" db="EMBL/GenBank/DDBJ databases">
        <title>Whole-genome sequence of the purple nonsulfur photosynthetic bacterium Rhodocyclus tenuis.</title>
        <authorList>
            <person name="Kyndt J.A."/>
            <person name="Meyer T.E."/>
        </authorList>
    </citation>
    <scope>NUCLEOTIDE SEQUENCE [LARGE SCALE GENOMIC DNA]</scope>
    <source>
        <strain evidence="2 3">DSM 110</strain>
    </source>
</reference>